<protein>
    <recommendedName>
        <fullName evidence="2">Methyltransferase FkbM domain-containing protein</fullName>
    </recommendedName>
</protein>
<evidence type="ECO:0008006" key="2">
    <source>
        <dbReference type="Google" id="ProtNLM"/>
    </source>
</evidence>
<proteinExistence type="predicted"/>
<reference evidence="1" key="1">
    <citation type="journal article" date="2020" name="Nature">
        <title>Giant virus diversity and host interactions through global metagenomics.</title>
        <authorList>
            <person name="Schulz F."/>
            <person name="Roux S."/>
            <person name="Paez-Espino D."/>
            <person name="Jungbluth S."/>
            <person name="Walsh D.A."/>
            <person name="Denef V.J."/>
            <person name="McMahon K.D."/>
            <person name="Konstantinidis K.T."/>
            <person name="Eloe-Fadrosh E.A."/>
            <person name="Kyrpides N.C."/>
            <person name="Woyke T."/>
        </authorList>
    </citation>
    <scope>NUCLEOTIDE SEQUENCE</scope>
    <source>
        <strain evidence="1">GVMAG-S-3300011013-78</strain>
    </source>
</reference>
<sequence>MYDLLQFNIFQNNLQNKVIPYNYAVFCDQIKGTMNCIDLDGGGGIVIKRYNEEINKPCNFGGICLGKYGEEVNMITIDDNMEHKNIGFIHCDAQGSENFIFSKAINTIKENRPVILYENNEKYGKYLFNNVCVSYPQYIENSKFNLENYCINELNYSTVIKKFGGGQDDLLIP</sequence>
<dbReference type="AlphaFoldDB" id="A0A6C0KHF8"/>
<dbReference type="EMBL" id="MN740876">
    <property type="protein sequence ID" value="QHU16120.1"/>
    <property type="molecule type" value="Genomic_DNA"/>
</dbReference>
<name>A0A6C0KHF8_9ZZZZ</name>
<evidence type="ECO:0000313" key="1">
    <source>
        <dbReference type="EMBL" id="QHU16120.1"/>
    </source>
</evidence>
<dbReference type="SUPFAM" id="SSF53335">
    <property type="entry name" value="S-adenosyl-L-methionine-dependent methyltransferases"/>
    <property type="match status" value="1"/>
</dbReference>
<organism evidence="1">
    <name type="scientific">viral metagenome</name>
    <dbReference type="NCBI Taxonomy" id="1070528"/>
    <lineage>
        <taxon>unclassified sequences</taxon>
        <taxon>metagenomes</taxon>
        <taxon>organismal metagenomes</taxon>
    </lineage>
</organism>
<dbReference type="Gene3D" id="3.40.50.150">
    <property type="entry name" value="Vaccinia Virus protein VP39"/>
    <property type="match status" value="1"/>
</dbReference>
<accession>A0A6C0KHF8</accession>
<dbReference type="InterPro" id="IPR029063">
    <property type="entry name" value="SAM-dependent_MTases_sf"/>
</dbReference>